<evidence type="ECO:0000259" key="2">
    <source>
        <dbReference type="Pfam" id="PF14338"/>
    </source>
</evidence>
<sequence length="302" mass="33788">MAIPDYQTLMLPLLEWLSDGKAHTTRKTYDHLIQLFNLTPDEANQLLPNSNQAIIENRIGWAKTYLKKAGLIDNAKRGIWQISELGLKFLQSKPTRLTNEELMHIPEFVSFKQSSSATPTQTKPINVESENTPTELMDSSYQEIRGSLVTDLLSSIKTCSPAFFERLVLDVMLALGYGGSRRDAGEATRIAKDGGIDGIIREDKLGLDMIYLQAKKWEGTVGRPEIQKFAGALQGVKARKGVFITTSNFSNEAIDYVTHLESKIILINGSQLAELMIDHNVGVSTKQTYEVKQIDSDYFEEV</sequence>
<dbReference type="EMBL" id="JABURY010000020">
    <property type="protein sequence ID" value="MBC9131736.1"/>
    <property type="molecule type" value="Genomic_DNA"/>
</dbReference>
<dbReference type="Gene3D" id="3.40.1350.10">
    <property type="match status" value="1"/>
</dbReference>
<dbReference type="InterPro" id="IPR011856">
    <property type="entry name" value="tRNA_endonuc-like_dom_sf"/>
</dbReference>
<proteinExistence type="predicted"/>
<feature type="domain" description="Restriction endonuclease type IV Mrr" evidence="1">
    <location>
        <begin position="156"/>
        <end position="276"/>
    </location>
</feature>
<keyword evidence="3" id="KW-0378">Hydrolase</keyword>
<dbReference type="PANTHER" id="PTHR30015">
    <property type="entry name" value="MRR RESTRICTION SYSTEM PROTEIN"/>
    <property type="match status" value="1"/>
</dbReference>
<keyword evidence="4" id="KW-1185">Reference proteome</keyword>
<organism evidence="3 4">
    <name type="scientific">Frischella japonica</name>
    <dbReference type="NCBI Taxonomy" id="2741544"/>
    <lineage>
        <taxon>Bacteria</taxon>
        <taxon>Pseudomonadati</taxon>
        <taxon>Pseudomonadota</taxon>
        <taxon>Gammaproteobacteria</taxon>
        <taxon>Orbales</taxon>
        <taxon>Orbaceae</taxon>
        <taxon>Frischella</taxon>
    </lineage>
</organism>
<evidence type="ECO:0000313" key="3">
    <source>
        <dbReference type="EMBL" id="MBC9131736.1"/>
    </source>
</evidence>
<dbReference type="Pfam" id="PF14338">
    <property type="entry name" value="Mrr_N"/>
    <property type="match status" value="1"/>
</dbReference>
<keyword evidence="3" id="KW-0540">Nuclease</keyword>
<dbReference type="InterPro" id="IPR052906">
    <property type="entry name" value="Type_IV_Methyl-Rstrct_Enzyme"/>
</dbReference>
<evidence type="ECO:0000313" key="4">
    <source>
        <dbReference type="Proteomes" id="UP000651208"/>
    </source>
</evidence>
<dbReference type="InterPro" id="IPR007560">
    <property type="entry name" value="Restrct_endonuc_IV_Mrr"/>
</dbReference>
<dbReference type="SUPFAM" id="SSF52980">
    <property type="entry name" value="Restriction endonuclease-like"/>
    <property type="match status" value="1"/>
</dbReference>
<protein>
    <submittedName>
        <fullName evidence="3">Restriction endonuclease</fullName>
    </submittedName>
</protein>
<dbReference type="InterPro" id="IPR011335">
    <property type="entry name" value="Restrct_endonuc-II-like"/>
</dbReference>
<accession>A0ABR7QZT5</accession>
<reference evidence="3 4" key="1">
    <citation type="submission" date="2020-06" db="EMBL/GenBank/DDBJ databases">
        <title>Frischella cerana isolated from Apis cerana gut homogenate.</title>
        <authorList>
            <person name="Wolter L.A."/>
            <person name="Suenami S."/>
            <person name="Miyazaki R."/>
        </authorList>
    </citation>
    <scope>NUCLEOTIDE SEQUENCE [LARGE SCALE GENOMIC DNA]</scope>
    <source>
        <strain evidence="3 4">Ac13</strain>
    </source>
</reference>
<dbReference type="GO" id="GO:0004519">
    <property type="term" value="F:endonuclease activity"/>
    <property type="evidence" value="ECO:0007669"/>
    <property type="project" value="UniProtKB-KW"/>
</dbReference>
<evidence type="ECO:0000259" key="1">
    <source>
        <dbReference type="Pfam" id="PF04471"/>
    </source>
</evidence>
<keyword evidence="3" id="KW-0255">Endonuclease</keyword>
<comment type="caution">
    <text evidence="3">The sequence shown here is derived from an EMBL/GenBank/DDBJ whole genome shotgun (WGS) entry which is preliminary data.</text>
</comment>
<dbReference type="InterPro" id="IPR025745">
    <property type="entry name" value="Mrr-like_N_dom"/>
</dbReference>
<dbReference type="Pfam" id="PF04471">
    <property type="entry name" value="Mrr_cat"/>
    <property type="match status" value="1"/>
</dbReference>
<dbReference type="PANTHER" id="PTHR30015:SF7">
    <property type="entry name" value="TYPE IV METHYL-DIRECTED RESTRICTION ENZYME ECOKMRR"/>
    <property type="match status" value="1"/>
</dbReference>
<dbReference type="Proteomes" id="UP000651208">
    <property type="component" value="Unassembled WGS sequence"/>
</dbReference>
<dbReference type="RefSeq" id="WP_187756183.1">
    <property type="nucleotide sequence ID" value="NZ_JABURY010000020.1"/>
</dbReference>
<feature type="domain" description="Restriction system protein Mrr-like N-terminal" evidence="2">
    <location>
        <begin position="6"/>
        <end position="91"/>
    </location>
</feature>
<gene>
    <name evidence="3" type="ORF">FcAc13_10525</name>
</gene>
<name>A0ABR7QZT5_9GAMM</name>